<evidence type="ECO:0000313" key="3">
    <source>
        <dbReference type="Proteomes" id="UP001177003"/>
    </source>
</evidence>
<protein>
    <recommendedName>
        <fullName evidence="4">C2H2-type domain-containing protein</fullName>
    </recommendedName>
</protein>
<keyword evidence="1" id="KW-0732">Signal</keyword>
<dbReference type="EMBL" id="OX465086">
    <property type="protein sequence ID" value="CAI9262621.1"/>
    <property type="molecule type" value="Genomic_DNA"/>
</dbReference>
<name>A0AA35Y8G7_LACSI</name>
<dbReference type="AlphaFoldDB" id="A0AA35Y8G7"/>
<evidence type="ECO:0000256" key="1">
    <source>
        <dbReference type="SAM" id="SignalP"/>
    </source>
</evidence>
<dbReference type="Proteomes" id="UP001177003">
    <property type="component" value="Chromosome 0"/>
</dbReference>
<evidence type="ECO:0008006" key="4">
    <source>
        <dbReference type="Google" id="ProtNLM"/>
    </source>
</evidence>
<accession>A0AA35Y8G7</accession>
<organism evidence="2 3">
    <name type="scientific">Lactuca saligna</name>
    <name type="common">Willowleaf lettuce</name>
    <dbReference type="NCBI Taxonomy" id="75948"/>
    <lineage>
        <taxon>Eukaryota</taxon>
        <taxon>Viridiplantae</taxon>
        <taxon>Streptophyta</taxon>
        <taxon>Embryophyta</taxon>
        <taxon>Tracheophyta</taxon>
        <taxon>Spermatophyta</taxon>
        <taxon>Magnoliopsida</taxon>
        <taxon>eudicotyledons</taxon>
        <taxon>Gunneridae</taxon>
        <taxon>Pentapetalae</taxon>
        <taxon>asterids</taxon>
        <taxon>campanulids</taxon>
        <taxon>Asterales</taxon>
        <taxon>Asteraceae</taxon>
        <taxon>Cichorioideae</taxon>
        <taxon>Cichorieae</taxon>
        <taxon>Lactucinae</taxon>
        <taxon>Lactuca</taxon>
    </lineage>
</organism>
<reference evidence="2" key="1">
    <citation type="submission" date="2023-04" db="EMBL/GenBank/DDBJ databases">
        <authorList>
            <person name="Vijverberg K."/>
            <person name="Xiong W."/>
            <person name="Schranz E."/>
        </authorList>
    </citation>
    <scope>NUCLEOTIDE SEQUENCE</scope>
</reference>
<feature type="chain" id="PRO_5041373826" description="C2H2-type domain-containing protein" evidence="1">
    <location>
        <begin position="27"/>
        <end position="140"/>
    </location>
</feature>
<keyword evidence="3" id="KW-1185">Reference proteome</keyword>
<feature type="signal peptide" evidence="1">
    <location>
        <begin position="1"/>
        <end position="26"/>
    </location>
</feature>
<sequence length="140" mass="15228">MLMVAAERRSIANILLVLSPVWAIEAQRKKHHVDGSPFSSVSYAPSAASRSKAAADKSITTTEHPEAQLKLKSFIGMSKTVVFLISFDTLRVHAKCSMKCMLGLSFEDSHERGLHTKQKSCSGLEGICNAKNSPPKGIML</sequence>
<evidence type="ECO:0000313" key="2">
    <source>
        <dbReference type="EMBL" id="CAI9262621.1"/>
    </source>
</evidence>
<gene>
    <name evidence="2" type="ORF">LSALG_LOCUS3352</name>
</gene>
<proteinExistence type="predicted"/>